<proteinExistence type="predicted"/>
<evidence type="ECO:0000313" key="2">
    <source>
        <dbReference type="Proteomes" id="UP000694424"/>
    </source>
</evidence>
<reference evidence="1" key="1">
    <citation type="submission" date="2025-08" db="UniProtKB">
        <authorList>
            <consortium name="Ensembl"/>
        </authorList>
    </citation>
    <scope>IDENTIFICATION</scope>
</reference>
<sequence length="103" mass="11747">MPAYTYIIKTYATRDHLSSLDRCFFCGLNTLHPTVSFHSKPCSVNNPLGSYSLFKFHNDWLHSHPVQTAADSSIPLLSCVLRFKLPTTRNFHSRLVSRPCFTS</sequence>
<reference evidence="1" key="2">
    <citation type="submission" date="2025-09" db="UniProtKB">
        <authorList>
            <consortium name="Ensembl"/>
        </authorList>
    </citation>
    <scope>IDENTIFICATION</scope>
</reference>
<evidence type="ECO:0000313" key="1">
    <source>
        <dbReference type="Ensembl" id="ENSAOWP00000012124.1"/>
    </source>
</evidence>
<dbReference type="Proteomes" id="UP000694424">
    <property type="component" value="Unplaced"/>
</dbReference>
<keyword evidence="2" id="KW-1185">Reference proteome</keyword>
<organism evidence="1 2">
    <name type="scientific">Apteryx owenii</name>
    <name type="common">Little spotted kiwi</name>
    <dbReference type="NCBI Taxonomy" id="8824"/>
    <lineage>
        <taxon>Eukaryota</taxon>
        <taxon>Metazoa</taxon>
        <taxon>Chordata</taxon>
        <taxon>Craniata</taxon>
        <taxon>Vertebrata</taxon>
        <taxon>Euteleostomi</taxon>
        <taxon>Archelosauria</taxon>
        <taxon>Archosauria</taxon>
        <taxon>Dinosauria</taxon>
        <taxon>Saurischia</taxon>
        <taxon>Theropoda</taxon>
        <taxon>Coelurosauria</taxon>
        <taxon>Aves</taxon>
        <taxon>Palaeognathae</taxon>
        <taxon>Apterygiformes</taxon>
        <taxon>Apterygidae</taxon>
        <taxon>Apteryx</taxon>
    </lineage>
</organism>
<name>A0A8B9PKD9_APTOW</name>
<dbReference type="Ensembl" id="ENSAOWT00000013786.1">
    <property type="protein sequence ID" value="ENSAOWP00000012124.1"/>
    <property type="gene ID" value="ENSAOWG00000008306.1"/>
</dbReference>
<protein>
    <submittedName>
        <fullName evidence="1">Uncharacterized protein</fullName>
    </submittedName>
</protein>
<dbReference type="AlphaFoldDB" id="A0A8B9PKD9"/>
<accession>A0A8B9PKD9</accession>